<evidence type="ECO:0000256" key="5">
    <source>
        <dbReference type="ARBA" id="ARBA00022989"/>
    </source>
</evidence>
<keyword evidence="3 7" id="KW-0812">Transmembrane</keyword>
<evidence type="ECO:0000256" key="3">
    <source>
        <dbReference type="ARBA" id="ARBA00022692"/>
    </source>
</evidence>
<accession>A0A0K0CUZ5</accession>
<organism evidence="9 10">
    <name type="scientific">Angiostrongylus cantonensis</name>
    <name type="common">Rat lungworm</name>
    <dbReference type="NCBI Taxonomy" id="6313"/>
    <lineage>
        <taxon>Eukaryota</taxon>
        <taxon>Metazoa</taxon>
        <taxon>Ecdysozoa</taxon>
        <taxon>Nematoda</taxon>
        <taxon>Chromadorea</taxon>
        <taxon>Rhabditida</taxon>
        <taxon>Rhabditina</taxon>
        <taxon>Rhabditomorpha</taxon>
        <taxon>Strongyloidea</taxon>
        <taxon>Metastrongylidae</taxon>
        <taxon>Angiostrongylus</taxon>
    </lineage>
</organism>
<dbReference type="PANTHER" id="PTHR22950:SF646">
    <property type="entry name" value="SODIUM-COUPLED NEUTRAL AMINO ACID TRANSPORTER 10-RELATED"/>
    <property type="match status" value="1"/>
</dbReference>
<evidence type="ECO:0000256" key="7">
    <source>
        <dbReference type="SAM" id="Phobius"/>
    </source>
</evidence>
<reference evidence="10" key="2">
    <citation type="submission" date="2017-02" db="UniProtKB">
        <authorList>
            <consortium name="WormBaseParasite"/>
        </authorList>
    </citation>
    <scope>IDENTIFICATION</scope>
</reference>
<comment type="subcellular location">
    <subcellularLocation>
        <location evidence="1">Membrane</location>
        <topology evidence="1">Multi-pass membrane protein</topology>
    </subcellularLocation>
</comment>
<feature type="transmembrane region" description="Helical" evidence="7">
    <location>
        <begin position="27"/>
        <end position="46"/>
    </location>
</feature>
<feature type="transmembrane region" description="Helical" evidence="7">
    <location>
        <begin position="81"/>
        <end position="102"/>
    </location>
</feature>
<evidence type="ECO:0000256" key="6">
    <source>
        <dbReference type="ARBA" id="ARBA00023136"/>
    </source>
</evidence>
<proteinExistence type="predicted"/>
<feature type="transmembrane region" description="Helical" evidence="7">
    <location>
        <begin position="187"/>
        <end position="214"/>
    </location>
</feature>
<reference evidence="9" key="1">
    <citation type="submission" date="2012-09" db="EMBL/GenBank/DDBJ databases">
        <authorList>
            <person name="Martin A.A."/>
        </authorList>
    </citation>
    <scope>NUCLEOTIDE SEQUENCE</scope>
</reference>
<sequence length="310" mass="34401">LQFSPWPHVFNLANCIVGVSVLAMPFVFQQCGILLAVIMIGVCAVLTKHTCHFLSKASFTSSKRSYEALALKALGSSGRRFVELCLLSFLISTIVAFMVVIGDIGPHIVADYLELEAPTQRLRTLTMVVVLLLVIFPLSLIKDLETFSVISSFAILFYAVFLIRMILEALPTLWVGEWSIHVFWWRPAGFLTCLPIVSMALSCQTQLFCVIDCIRDASTPRVDGVVSSAVNFCSALYAAVGLFGYVAFFSRKLHGDVLVELESSFFTQLLKLAFMLSIAISIPLMLFPARVALFNLVLRSVSFRFMFHSS</sequence>
<evidence type="ECO:0000259" key="8">
    <source>
        <dbReference type="Pfam" id="PF01490"/>
    </source>
</evidence>
<keyword evidence="2" id="KW-0813">Transport</keyword>
<protein>
    <submittedName>
        <fullName evidence="10">Aa_trans domain-containing protein</fullName>
    </submittedName>
</protein>
<feature type="transmembrane region" description="Helical" evidence="7">
    <location>
        <begin position="226"/>
        <end position="249"/>
    </location>
</feature>
<evidence type="ECO:0000256" key="4">
    <source>
        <dbReference type="ARBA" id="ARBA00022970"/>
    </source>
</evidence>
<evidence type="ECO:0000313" key="9">
    <source>
        <dbReference type="Proteomes" id="UP000035642"/>
    </source>
</evidence>
<dbReference type="WBParaSite" id="ACAC_0000109901-mRNA-1">
    <property type="protein sequence ID" value="ACAC_0000109901-mRNA-1"/>
    <property type="gene ID" value="ACAC_0000109901"/>
</dbReference>
<dbReference type="GO" id="GO:0015179">
    <property type="term" value="F:L-amino acid transmembrane transporter activity"/>
    <property type="evidence" value="ECO:0007669"/>
    <property type="project" value="TreeGrafter"/>
</dbReference>
<dbReference type="PANTHER" id="PTHR22950">
    <property type="entry name" value="AMINO ACID TRANSPORTER"/>
    <property type="match status" value="1"/>
</dbReference>
<keyword evidence="9" id="KW-1185">Reference proteome</keyword>
<dbReference type="Proteomes" id="UP000035642">
    <property type="component" value="Unassembled WGS sequence"/>
</dbReference>
<dbReference type="Pfam" id="PF01490">
    <property type="entry name" value="Aa_trans"/>
    <property type="match status" value="1"/>
</dbReference>
<evidence type="ECO:0000256" key="1">
    <source>
        <dbReference type="ARBA" id="ARBA00004141"/>
    </source>
</evidence>
<feature type="transmembrane region" description="Helical" evidence="7">
    <location>
        <begin position="122"/>
        <end position="140"/>
    </location>
</feature>
<name>A0A0K0CUZ5_ANGCA</name>
<dbReference type="AlphaFoldDB" id="A0A0K0CUZ5"/>
<keyword evidence="5 7" id="KW-1133">Transmembrane helix</keyword>
<keyword evidence="6 7" id="KW-0472">Membrane</keyword>
<evidence type="ECO:0000256" key="2">
    <source>
        <dbReference type="ARBA" id="ARBA00022448"/>
    </source>
</evidence>
<keyword evidence="4" id="KW-0029">Amino-acid transport</keyword>
<feature type="domain" description="Amino acid transporter transmembrane" evidence="8">
    <location>
        <begin position="4"/>
        <end position="299"/>
    </location>
</feature>
<dbReference type="InterPro" id="IPR013057">
    <property type="entry name" value="AA_transpt_TM"/>
</dbReference>
<dbReference type="STRING" id="6313.A0A0K0CUZ5"/>
<dbReference type="GO" id="GO:0016020">
    <property type="term" value="C:membrane"/>
    <property type="evidence" value="ECO:0007669"/>
    <property type="project" value="UniProtKB-SubCell"/>
</dbReference>
<feature type="transmembrane region" description="Helical" evidence="7">
    <location>
        <begin position="147"/>
        <end position="167"/>
    </location>
</feature>
<evidence type="ECO:0000313" key="10">
    <source>
        <dbReference type="WBParaSite" id="ACAC_0000109901-mRNA-1"/>
    </source>
</evidence>
<feature type="transmembrane region" description="Helical" evidence="7">
    <location>
        <begin position="269"/>
        <end position="298"/>
    </location>
</feature>